<keyword evidence="2" id="KW-1185">Reference proteome</keyword>
<evidence type="ECO:0000313" key="2">
    <source>
        <dbReference type="Proteomes" id="UP001302745"/>
    </source>
</evidence>
<organism evidence="1 2">
    <name type="scientific">Chaetomidium leptoderma</name>
    <dbReference type="NCBI Taxonomy" id="669021"/>
    <lineage>
        <taxon>Eukaryota</taxon>
        <taxon>Fungi</taxon>
        <taxon>Dikarya</taxon>
        <taxon>Ascomycota</taxon>
        <taxon>Pezizomycotina</taxon>
        <taxon>Sordariomycetes</taxon>
        <taxon>Sordariomycetidae</taxon>
        <taxon>Sordariales</taxon>
        <taxon>Chaetomiaceae</taxon>
        <taxon>Chaetomidium</taxon>
    </lineage>
</organism>
<sequence length="386" mass="43168">MALINCDITVLIAEHVDMNSMAPFMLSSKANYQLIRGHERSIVKAKIAKMVHDPMLRPPLGALLSSSALRQPGLDRKVLEPVSFAVAKELESREGRINSLFSSKSTSPCGQPLMEAINRLAIFQDLPPNHMERLIDGFKDACRVADRIADCAAVVHLEPKPETGGLRDEGWAVEHEVHLARQRYIRSLPPIRLAFLTLLASLTGMEYAQELQSLDSDPFQWERVTAFKETFLRHGTVVICALLCPSEAEATDTAGGFGACRSPHARSESARYYYTSQVDVVLMELLEYERGRWGSSGFLEHDGNVRPIADSLHMTMLQAFQGFPEAEEVNQLPEDVEAEEDADAGWLFSINVLDYDTDNANDDPLPRISIKPDPREALILKWIRQQ</sequence>
<dbReference type="EMBL" id="MU856865">
    <property type="protein sequence ID" value="KAK4156585.1"/>
    <property type="molecule type" value="Genomic_DNA"/>
</dbReference>
<gene>
    <name evidence="1" type="ORF">C8A00DRAFT_30550</name>
</gene>
<reference evidence="1" key="2">
    <citation type="submission" date="2023-05" db="EMBL/GenBank/DDBJ databases">
        <authorList>
            <consortium name="Lawrence Berkeley National Laboratory"/>
            <person name="Steindorff A."/>
            <person name="Hensen N."/>
            <person name="Bonometti L."/>
            <person name="Westerberg I."/>
            <person name="Brannstrom I.O."/>
            <person name="Guillou S."/>
            <person name="Cros-Aarteil S."/>
            <person name="Calhoun S."/>
            <person name="Haridas S."/>
            <person name="Kuo A."/>
            <person name="Mondo S."/>
            <person name="Pangilinan J."/>
            <person name="Riley R."/>
            <person name="Labutti K."/>
            <person name="Andreopoulos B."/>
            <person name="Lipzen A."/>
            <person name="Chen C."/>
            <person name="Yanf M."/>
            <person name="Daum C."/>
            <person name="Ng V."/>
            <person name="Clum A."/>
            <person name="Ohm R."/>
            <person name="Martin F."/>
            <person name="Silar P."/>
            <person name="Natvig D."/>
            <person name="Lalanne C."/>
            <person name="Gautier V."/>
            <person name="Ament-Velasquez S.L."/>
            <person name="Kruys A."/>
            <person name="Hutchinson M.I."/>
            <person name="Powell A.J."/>
            <person name="Barry K."/>
            <person name="Miller A.N."/>
            <person name="Grigoriev I.V."/>
            <person name="Debuchy R."/>
            <person name="Gladieux P."/>
            <person name="Thoren M.H."/>
            <person name="Johannesson H."/>
        </authorList>
    </citation>
    <scope>NUCLEOTIDE SEQUENCE</scope>
    <source>
        <strain evidence="1">CBS 538.74</strain>
    </source>
</reference>
<accession>A0AAN6VU98</accession>
<reference evidence="1" key="1">
    <citation type="journal article" date="2023" name="Mol. Phylogenet. Evol.">
        <title>Genome-scale phylogeny and comparative genomics of the fungal order Sordariales.</title>
        <authorList>
            <person name="Hensen N."/>
            <person name="Bonometti L."/>
            <person name="Westerberg I."/>
            <person name="Brannstrom I.O."/>
            <person name="Guillou S."/>
            <person name="Cros-Aarteil S."/>
            <person name="Calhoun S."/>
            <person name="Haridas S."/>
            <person name="Kuo A."/>
            <person name="Mondo S."/>
            <person name="Pangilinan J."/>
            <person name="Riley R."/>
            <person name="LaButti K."/>
            <person name="Andreopoulos B."/>
            <person name="Lipzen A."/>
            <person name="Chen C."/>
            <person name="Yan M."/>
            <person name="Daum C."/>
            <person name="Ng V."/>
            <person name="Clum A."/>
            <person name="Steindorff A."/>
            <person name="Ohm R.A."/>
            <person name="Martin F."/>
            <person name="Silar P."/>
            <person name="Natvig D.O."/>
            <person name="Lalanne C."/>
            <person name="Gautier V."/>
            <person name="Ament-Velasquez S.L."/>
            <person name="Kruys A."/>
            <person name="Hutchinson M.I."/>
            <person name="Powell A.J."/>
            <person name="Barry K."/>
            <person name="Miller A.N."/>
            <person name="Grigoriev I.V."/>
            <person name="Debuchy R."/>
            <person name="Gladieux P."/>
            <person name="Hiltunen Thoren M."/>
            <person name="Johannesson H."/>
        </authorList>
    </citation>
    <scope>NUCLEOTIDE SEQUENCE</scope>
    <source>
        <strain evidence="1">CBS 538.74</strain>
    </source>
</reference>
<dbReference type="Proteomes" id="UP001302745">
    <property type="component" value="Unassembled WGS sequence"/>
</dbReference>
<proteinExistence type="predicted"/>
<comment type="caution">
    <text evidence="1">The sequence shown here is derived from an EMBL/GenBank/DDBJ whole genome shotgun (WGS) entry which is preliminary data.</text>
</comment>
<protein>
    <submittedName>
        <fullName evidence="1">Uncharacterized protein</fullName>
    </submittedName>
</protein>
<name>A0AAN6VU98_9PEZI</name>
<evidence type="ECO:0000313" key="1">
    <source>
        <dbReference type="EMBL" id="KAK4156585.1"/>
    </source>
</evidence>
<dbReference type="AlphaFoldDB" id="A0AAN6VU98"/>